<dbReference type="Pfam" id="PF14693">
    <property type="entry name" value="Ribosomal_TL5_C"/>
    <property type="match status" value="1"/>
</dbReference>
<dbReference type="InterPro" id="IPR020056">
    <property type="entry name" value="Rbsml_bL25/Gln-tRNA_synth_N"/>
</dbReference>
<dbReference type="NCBIfam" id="TIGR00731">
    <property type="entry name" value="bL25_bact_ctc"/>
    <property type="match status" value="1"/>
</dbReference>
<evidence type="ECO:0000256" key="3">
    <source>
        <dbReference type="ARBA" id="ARBA00022980"/>
    </source>
</evidence>
<keyword evidence="2 5" id="KW-0694">RNA-binding</keyword>
<evidence type="ECO:0000313" key="8">
    <source>
        <dbReference type="EMBL" id="ABK43340.1"/>
    </source>
</evidence>
<accession>A0L5U7</accession>
<name>A0L5U7_MAGMM</name>
<keyword evidence="3 5" id="KW-0689">Ribosomal protein</keyword>
<comment type="function">
    <text evidence="5">This is one of the proteins that binds to the 5S RNA in the ribosome where it forms part of the central protuberance.</text>
</comment>
<organism evidence="8 9">
    <name type="scientific">Magnetococcus marinus (strain ATCC BAA-1437 / JCM 17883 / MC-1)</name>
    <dbReference type="NCBI Taxonomy" id="156889"/>
    <lineage>
        <taxon>Bacteria</taxon>
        <taxon>Pseudomonadati</taxon>
        <taxon>Pseudomonadota</taxon>
        <taxon>Magnetococcia</taxon>
        <taxon>Magnetococcales</taxon>
        <taxon>Magnetococcaceae</taxon>
        <taxon>Magnetococcus</taxon>
    </lineage>
</organism>
<dbReference type="STRING" id="156889.Mmc1_0821"/>
<dbReference type="InterPro" id="IPR037121">
    <property type="entry name" value="Ribosomal_bL25_C"/>
</dbReference>
<proteinExistence type="inferred from homology"/>
<dbReference type="EMBL" id="CP000471">
    <property type="protein sequence ID" value="ABK43340.1"/>
    <property type="molecule type" value="Genomic_DNA"/>
</dbReference>
<dbReference type="InterPro" id="IPR029751">
    <property type="entry name" value="Ribosomal_L25_dom"/>
</dbReference>
<evidence type="ECO:0000256" key="4">
    <source>
        <dbReference type="ARBA" id="ARBA00023274"/>
    </source>
</evidence>
<dbReference type="RefSeq" id="WP_011712500.1">
    <property type="nucleotide sequence ID" value="NC_008576.1"/>
</dbReference>
<gene>
    <name evidence="5" type="primary">rplY</name>
    <name evidence="5" type="synonym">ctc</name>
    <name evidence="8" type="ordered locus">Mmc1_0821</name>
</gene>
<dbReference type="SUPFAM" id="SSF50715">
    <property type="entry name" value="Ribosomal protein L25-like"/>
    <property type="match status" value="1"/>
</dbReference>
<dbReference type="InterPro" id="IPR011035">
    <property type="entry name" value="Ribosomal_bL25/Gln-tRNA_synth"/>
</dbReference>
<dbReference type="PANTHER" id="PTHR33284:SF1">
    <property type="entry name" value="RIBOSOMAL PROTEIN L25_GLN-TRNA SYNTHETASE, ANTI-CODON-BINDING DOMAIN-CONTAINING PROTEIN"/>
    <property type="match status" value="1"/>
</dbReference>
<dbReference type="CDD" id="cd00495">
    <property type="entry name" value="Ribosomal_L25_TL5_CTC"/>
    <property type="match status" value="1"/>
</dbReference>
<dbReference type="Gene3D" id="2.40.240.10">
    <property type="entry name" value="Ribosomal Protein L25, Chain P"/>
    <property type="match status" value="1"/>
</dbReference>
<reference evidence="9" key="1">
    <citation type="journal article" date="2009" name="Appl. Environ. Microbiol.">
        <title>Complete genome sequence of the chemolithoautotrophic marine magnetotactic coccus strain MC-1.</title>
        <authorList>
            <person name="Schubbe S."/>
            <person name="Williams T.J."/>
            <person name="Xie G."/>
            <person name="Kiss H.E."/>
            <person name="Brettin T.S."/>
            <person name="Martinez D."/>
            <person name="Ross C.A."/>
            <person name="Schuler D."/>
            <person name="Cox B.L."/>
            <person name="Nealson K.H."/>
            <person name="Bazylinski D.A."/>
        </authorList>
    </citation>
    <scope>NUCLEOTIDE SEQUENCE [LARGE SCALE GENOMIC DNA]</scope>
    <source>
        <strain evidence="9">ATCC BAA-1437 / JCM 17883 / MC-1</strain>
    </source>
</reference>
<dbReference type="KEGG" id="mgm:Mmc1_0821"/>
<dbReference type="Proteomes" id="UP000002586">
    <property type="component" value="Chromosome"/>
</dbReference>
<evidence type="ECO:0000256" key="5">
    <source>
        <dbReference type="HAMAP-Rule" id="MF_01334"/>
    </source>
</evidence>
<evidence type="ECO:0000259" key="7">
    <source>
        <dbReference type="Pfam" id="PF14693"/>
    </source>
</evidence>
<evidence type="ECO:0000259" key="6">
    <source>
        <dbReference type="Pfam" id="PF01386"/>
    </source>
</evidence>
<dbReference type="eggNOG" id="COG1825">
    <property type="taxonomic scope" value="Bacteria"/>
</dbReference>
<dbReference type="InterPro" id="IPR020057">
    <property type="entry name" value="Ribosomal_bL25_b-dom"/>
</dbReference>
<dbReference type="Gene3D" id="2.170.120.20">
    <property type="entry name" value="Ribosomal protein L25, beta domain"/>
    <property type="match status" value="1"/>
</dbReference>
<dbReference type="HAMAP" id="MF_01334">
    <property type="entry name" value="Ribosomal_bL25_CTC"/>
    <property type="match status" value="1"/>
</dbReference>
<keyword evidence="4 5" id="KW-0687">Ribonucleoprotein</keyword>
<keyword evidence="9" id="KW-1185">Reference proteome</keyword>
<dbReference type="InterPro" id="IPR001021">
    <property type="entry name" value="Ribosomal_bL25_long"/>
</dbReference>
<comment type="subunit">
    <text evidence="5">Part of the 50S ribosomal subunit; part of the 5S rRNA/L5/L18/L25 subcomplex. Contacts the 5S rRNA. Binds to the 5S rRNA independently of L5 and L18.</text>
</comment>
<dbReference type="GO" id="GO:0008097">
    <property type="term" value="F:5S rRNA binding"/>
    <property type="evidence" value="ECO:0007669"/>
    <property type="project" value="InterPro"/>
</dbReference>
<evidence type="ECO:0000313" key="9">
    <source>
        <dbReference type="Proteomes" id="UP000002586"/>
    </source>
</evidence>
<dbReference type="HOGENOM" id="CLU_075939_0_0_5"/>
<dbReference type="NCBIfam" id="NF004128">
    <property type="entry name" value="PRK05618.1-2"/>
    <property type="match status" value="1"/>
</dbReference>
<dbReference type="GO" id="GO:0022625">
    <property type="term" value="C:cytosolic large ribosomal subunit"/>
    <property type="evidence" value="ECO:0007669"/>
    <property type="project" value="TreeGrafter"/>
</dbReference>
<dbReference type="NCBIfam" id="NF004612">
    <property type="entry name" value="PRK05943.1"/>
    <property type="match status" value="1"/>
</dbReference>
<keyword evidence="1 5" id="KW-0699">rRNA-binding</keyword>
<dbReference type="AlphaFoldDB" id="A0L5U7"/>
<feature type="domain" description="Large ribosomal subunit protein bL25 L25" evidence="6">
    <location>
        <begin position="7"/>
        <end position="93"/>
    </location>
</feature>
<dbReference type="Pfam" id="PF01386">
    <property type="entry name" value="Ribosomal_L25p"/>
    <property type="match status" value="1"/>
</dbReference>
<dbReference type="PANTHER" id="PTHR33284">
    <property type="entry name" value="RIBOSOMAL PROTEIN L25/GLN-TRNA SYNTHETASE, ANTI-CODON-BINDING DOMAIN-CONTAINING PROTEIN"/>
    <property type="match status" value="1"/>
</dbReference>
<sequence>MATFETVTREGLGKGVARKLRQQGRIPAVVYGAGKENISLEMNLNAFRVAIAGQGPTLFNTVHQLSVDGKVENVLVRGVQRHPVTDLPEHVDFLRLDPTKMITVHVPVHLRNEDQAPGLKRGGIIQIVRHELEIHCLSGNIPTEILVDCAEMEIGKSIHIEDITLPEGTKVFTDVNFTVVVMVGVKVEETDEEAGAEA</sequence>
<evidence type="ECO:0000256" key="2">
    <source>
        <dbReference type="ARBA" id="ARBA00022884"/>
    </source>
</evidence>
<comment type="similarity">
    <text evidence="5">Belongs to the bacterial ribosomal protein bL25 family. CTC subfamily.</text>
</comment>
<dbReference type="OrthoDB" id="9806411at2"/>
<evidence type="ECO:0000256" key="1">
    <source>
        <dbReference type="ARBA" id="ARBA00022730"/>
    </source>
</evidence>
<dbReference type="GO" id="GO:0006412">
    <property type="term" value="P:translation"/>
    <property type="evidence" value="ECO:0007669"/>
    <property type="project" value="UniProtKB-UniRule"/>
</dbReference>
<dbReference type="GO" id="GO:0003735">
    <property type="term" value="F:structural constituent of ribosome"/>
    <property type="evidence" value="ECO:0007669"/>
    <property type="project" value="InterPro"/>
</dbReference>
<protein>
    <recommendedName>
        <fullName evidence="5">Large ribosomal subunit protein bL25</fullName>
    </recommendedName>
    <alternativeName>
        <fullName evidence="5">General stress protein CTC</fullName>
    </alternativeName>
</protein>
<feature type="domain" description="Large ribosomal subunit protein bL25 beta" evidence="7">
    <location>
        <begin position="102"/>
        <end position="183"/>
    </location>
</feature>
<reference evidence="8 9" key="2">
    <citation type="journal article" date="2012" name="Int. J. Syst. Evol. Microbiol.">
        <title>Magnetococcus marinus gen. nov., sp. nov., a marine, magnetotactic bacterium that represents a novel lineage (Magnetococcaceae fam. nov.; Magnetococcales ord. nov.) at the base of the Alphaproteobacteria.</title>
        <authorList>
            <person name="Bazylinski D.A."/>
            <person name="Williams T.J."/>
            <person name="Lefevre C.T."/>
            <person name="Berg R.J."/>
            <person name="Zhang C.L."/>
            <person name="Bowser S.S."/>
            <person name="Dean A.J."/>
            <person name="Beveridge T.J."/>
        </authorList>
    </citation>
    <scope>NUCLEOTIDE SEQUENCE [LARGE SCALE GENOMIC DNA]</scope>
    <source>
        <strain evidence="9">ATCC BAA-1437 / JCM 17883 / MC-1</strain>
    </source>
</reference>
<dbReference type="InterPro" id="IPR020930">
    <property type="entry name" value="Ribosomal_uL5_bac-type"/>
</dbReference>